<accession>F4L6E2</accession>
<evidence type="ECO:0000313" key="4">
    <source>
        <dbReference type="Proteomes" id="UP000008461"/>
    </source>
</evidence>
<feature type="domain" description="Squalene epoxidase" evidence="2">
    <location>
        <begin position="254"/>
        <end position="317"/>
    </location>
</feature>
<keyword evidence="1" id="KW-1133">Transmembrane helix</keyword>
<dbReference type="KEGG" id="hhy:Halhy_0923"/>
<protein>
    <submittedName>
        <fullName evidence="3">FAD dependent oxidoreductase</fullName>
    </submittedName>
</protein>
<dbReference type="EMBL" id="CP002691">
    <property type="protein sequence ID" value="AEE48824.1"/>
    <property type="molecule type" value="Genomic_DNA"/>
</dbReference>
<dbReference type="STRING" id="760192.Halhy_0923"/>
<dbReference type="GO" id="GO:0050660">
    <property type="term" value="F:flavin adenine dinucleotide binding"/>
    <property type="evidence" value="ECO:0007669"/>
    <property type="project" value="InterPro"/>
</dbReference>
<dbReference type="OrthoDB" id="1142316at2"/>
<dbReference type="RefSeq" id="WP_013763382.1">
    <property type="nucleotide sequence ID" value="NC_015510.1"/>
</dbReference>
<evidence type="ECO:0000313" key="3">
    <source>
        <dbReference type="EMBL" id="AEE48824.1"/>
    </source>
</evidence>
<keyword evidence="4" id="KW-1185">Reference proteome</keyword>
<evidence type="ECO:0000256" key="1">
    <source>
        <dbReference type="SAM" id="Phobius"/>
    </source>
</evidence>
<sequence>MDNKIYPYAIIGGGLGGLCLAIQLARKGMEVILFEKNTFPQHKVCGEYISMESWDFLCDLGVPLNDLGLPQISQLGISAQNGFMLNSPLALGGFGISRYTLDDHLCQIARKWGVTVLENCKVMDVQISDLTTAEISTSQGKYRAQLVCGSFGKYAPSFAKSPAKIAVQLPNYIGVKYYIETDLAPDRIELHNFKDGYCGILKVDLNRYCLCYLSKSSNLQRAGNDIKAMEETVLYKNPFLKKYFTQSTFLFEKPMVISNVYFHPKDTYLNGMFLLGDAAGAISPLCGNGMSMAMRASKLLADLMLPYAEGRIDKAELVNRYTLAWKDNFSTRIWAGQHLQHLFGKNTSTHLALKMLHYLPALKHKLIKLTHGEVF</sequence>
<reference evidence="3 4" key="1">
    <citation type="journal article" date="2011" name="Stand. Genomic Sci.">
        <title>Complete genome sequence of Haliscomenobacter hydrossis type strain (O).</title>
        <authorList>
            <consortium name="US DOE Joint Genome Institute (JGI-PGF)"/>
            <person name="Daligault H."/>
            <person name="Lapidus A."/>
            <person name="Zeytun A."/>
            <person name="Nolan M."/>
            <person name="Lucas S."/>
            <person name="Del Rio T.G."/>
            <person name="Tice H."/>
            <person name="Cheng J.F."/>
            <person name="Tapia R."/>
            <person name="Han C."/>
            <person name="Goodwin L."/>
            <person name="Pitluck S."/>
            <person name="Liolios K."/>
            <person name="Pagani I."/>
            <person name="Ivanova N."/>
            <person name="Huntemann M."/>
            <person name="Mavromatis K."/>
            <person name="Mikhailova N."/>
            <person name="Pati A."/>
            <person name="Chen A."/>
            <person name="Palaniappan K."/>
            <person name="Land M."/>
            <person name="Hauser L."/>
            <person name="Brambilla E.M."/>
            <person name="Rohde M."/>
            <person name="Verbarg S."/>
            <person name="Goker M."/>
            <person name="Bristow J."/>
            <person name="Eisen J.A."/>
            <person name="Markowitz V."/>
            <person name="Hugenholtz P."/>
            <person name="Kyrpides N.C."/>
            <person name="Klenk H.P."/>
            <person name="Woyke T."/>
        </authorList>
    </citation>
    <scope>NUCLEOTIDE SEQUENCE [LARGE SCALE GENOMIC DNA]</scope>
    <source>
        <strain evidence="4">ATCC 27775 / DSM 1100 / LMG 10767 / O</strain>
    </source>
</reference>
<dbReference type="Pfam" id="PF13450">
    <property type="entry name" value="NAD_binding_8"/>
    <property type="match status" value="1"/>
</dbReference>
<dbReference type="PANTHER" id="PTHR42685">
    <property type="entry name" value="GERANYLGERANYL DIPHOSPHATE REDUCTASE"/>
    <property type="match status" value="1"/>
</dbReference>
<proteinExistence type="predicted"/>
<dbReference type="GO" id="GO:0016020">
    <property type="term" value="C:membrane"/>
    <property type="evidence" value="ECO:0007669"/>
    <property type="project" value="InterPro"/>
</dbReference>
<dbReference type="Pfam" id="PF08491">
    <property type="entry name" value="SE"/>
    <property type="match status" value="1"/>
</dbReference>
<dbReference type="GO" id="GO:0004506">
    <property type="term" value="F:squalene monooxygenase activity"/>
    <property type="evidence" value="ECO:0007669"/>
    <property type="project" value="InterPro"/>
</dbReference>
<dbReference type="AlphaFoldDB" id="F4L6E2"/>
<dbReference type="PRINTS" id="PR00420">
    <property type="entry name" value="RNGMNOXGNASE"/>
</dbReference>
<dbReference type="Gene3D" id="3.50.50.60">
    <property type="entry name" value="FAD/NAD(P)-binding domain"/>
    <property type="match status" value="1"/>
</dbReference>
<reference key="2">
    <citation type="submission" date="2011-04" db="EMBL/GenBank/DDBJ databases">
        <title>Complete sequence of chromosome of Haliscomenobacter hydrossis DSM 1100.</title>
        <authorList>
            <consortium name="US DOE Joint Genome Institute (JGI-PGF)"/>
            <person name="Lucas S."/>
            <person name="Han J."/>
            <person name="Lapidus A."/>
            <person name="Bruce D."/>
            <person name="Goodwin L."/>
            <person name="Pitluck S."/>
            <person name="Peters L."/>
            <person name="Kyrpides N."/>
            <person name="Mavromatis K."/>
            <person name="Ivanova N."/>
            <person name="Ovchinnikova G."/>
            <person name="Pagani I."/>
            <person name="Daligault H."/>
            <person name="Detter J.C."/>
            <person name="Han C."/>
            <person name="Land M."/>
            <person name="Hauser L."/>
            <person name="Markowitz V."/>
            <person name="Cheng J.-F."/>
            <person name="Hugenholtz P."/>
            <person name="Woyke T."/>
            <person name="Wu D."/>
            <person name="Verbarg S."/>
            <person name="Frueling A."/>
            <person name="Brambilla E."/>
            <person name="Klenk H.-P."/>
            <person name="Eisen J.A."/>
        </authorList>
    </citation>
    <scope>NUCLEOTIDE SEQUENCE</scope>
    <source>
        <strain>DSM 1100</strain>
    </source>
</reference>
<feature type="transmembrane region" description="Helical" evidence="1">
    <location>
        <begin position="6"/>
        <end position="25"/>
    </location>
</feature>
<organism evidence="3 4">
    <name type="scientific">Haliscomenobacter hydrossis (strain ATCC 27775 / DSM 1100 / LMG 10767 / O)</name>
    <dbReference type="NCBI Taxonomy" id="760192"/>
    <lineage>
        <taxon>Bacteria</taxon>
        <taxon>Pseudomonadati</taxon>
        <taxon>Bacteroidota</taxon>
        <taxon>Saprospiria</taxon>
        <taxon>Saprospirales</taxon>
        <taxon>Haliscomenobacteraceae</taxon>
        <taxon>Haliscomenobacter</taxon>
    </lineage>
</organism>
<dbReference type="InterPro" id="IPR050407">
    <property type="entry name" value="Geranylgeranyl_reductase"/>
</dbReference>
<dbReference type="Proteomes" id="UP000008461">
    <property type="component" value="Chromosome"/>
</dbReference>
<dbReference type="eggNOG" id="COG0644">
    <property type="taxonomic scope" value="Bacteria"/>
</dbReference>
<dbReference type="HOGENOM" id="CLU_024648_5_3_10"/>
<dbReference type="InterPro" id="IPR036188">
    <property type="entry name" value="FAD/NAD-bd_sf"/>
</dbReference>
<name>F4L6E2_HALH1</name>
<dbReference type="PANTHER" id="PTHR42685:SF22">
    <property type="entry name" value="CONDITIONED MEDIUM FACTOR RECEPTOR 1"/>
    <property type="match status" value="1"/>
</dbReference>
<dbReference type="SUPFAM" id="SSF51905">
    <property type="entry name" value="FAD/NAD(P)-binding domain"/>
    <property type="match status" value="1"/>
</dbReference>
<dbReference type="InterPro" id="IPR013698">
    <property type="entry name" value="Squalene_epoxidase"/>
</dbReference>
<gene>
    <name evidence="3" type="ordered locus">Halhy_0923</name>
</gene>
<keyword evidence="1" id="KW-0472">Membrane</keyword>
<keyword evidence="1" id="KW-0812">Transmembrane</keyword>
<evidence type="ECO:0000259" key="2">
    <source>
        <dbReference type="Pfam" id="PF08491"/>
    </source>
</evidence>